<proteinExistence type="predicted"/>
<evidence type="ECO:0000313" key="2">
    <source>
        <dbReference type="EMBL" id="KOO24799.1"/>
    </source>
</evidence>
<feature type="compositionally biased region" description="Low complexity" evidence="1">
    <location>
        <begin position="801"/>
        <end position="815"/>
    </location>
</feature>
<name>A0A0M0JDX6_9EUKA</name>
<feature type="compositionally biased region" description="Polar residues" evidence="1">
    <location>
        <begin position="825"/>
        <end position="837"/>
    </location>
</feature>
<dbReference type="AlphaFoldDB" id="A0A0M0JDX6"/>
<sequence>MRSKEDSSELGTSGARCSTSCLRPSHASAHHGALPSPQVLEELREASAIASRIVTRGPQRAFSRWRGFLDEKERLRSLTKRLLASGLARALNAWVDSLDKTGRRRLGRFARRMVQRALSKAWLCWVDLLEERSALIAALSKFGRRVLQRSALAAFNTWLDLKEARRRALKIAGRVGRGSLLRAWNSLAALGEERRRLRRFGARLRLREAARAMVGWVDAVSEQREAARRRDKLRQKVLRRMRGDLTQAPSKSLAYLGDAQVFDAWSELATAEAERKRALRHRAAHRMRNQLLVLTFEAWASLLGEAARRQQLIRPFVNLLKNRTLTIVFRAWKDSTAEAKALRKRYAAKIVHTLLAKTFGAWAALTAQMRALERERRRIATEALRKLQFGAVLQCFRAWSGYLVAAREALTMAAARWQIAGAAAAFVTWKEMVSEGSRLVALGRKMILRAQNSLLARCWLAWAALVRRRKEEREYSNMRVLAKLTGKAELLVKALFYAWRDEARATAQRRFELTTKFMARYKNAALAKTFLAWVALTAHEAAIRRAKMTPAAAFISGQRELMLRLCFDAFVRAVRAAAEGREAESAQARQEALRVTAESSSKFAESAQALLRTTQSLSEAVAELRQSGAKRERFVEETVDATASRLDTIEKQLRRTEQLLAPLPAQAVDQAAYALMREEVGRLSCALAATQRQMAAMQSAKAGRHELALMANGWHAMLFGSGGAARVLRHMQTTPATTPVPVAFAPPEPAYALPTYQPVHLPATAPLDASAFAAAETGDKPRQAPLVTAVDGPGAVAAMSSAAAAAEARSTEASSLRPHPPESPRPQSASRPGTTGRPTAAVAAARAAQPIEYGMVRESQPEYGMVRQASRPESARPLSRTSVRAANEPFVEVTDLAQLFSTQVPGRSAGSGRPSTTVKRPTSAASAQQRVGRLPGV</sequence>
<reference evidence="3" key="1">
    <citation type="journal article" date="2015" name="PLoS Genet.">
        <title>Genome Sequence and Transcriptome Analyses of Chrysochromulina tobin: Metabolic Tools for Enhanced Algal Fitness in the Prominent Order Prymnesiales (Haptophyceae).</title>
        <authorList>
            <person name="Hovde B.T."/>
            <person name="Deodato C.R."/>
            <person name="Hunsperger H.M."/>
            <person name="Ryken S.A."/>
            <person name="Yost W."/>
            <person name="Jha R.K."/>
            <person name="Patterson J."/>
            <person name="Monnat R.J. Jr."/>
            <person name="Barlow S.B."/>
            <person name="Starkenburg S.R."/>
            <person name="Cattolico R.A."/>
        </authorList>
    </citation>
    <scope>NUCLEOTIDE SEQUENCE</scope>
    <source>
        <strain evidence="3">CCMP291</strain>
    </source>
</reference>
<protein>
    <recommendedName>
        <fullName evidence="4">Sfi1 spindle body domain-containing protein</fullName>
    </recommendedName>
</protein>
<feature type="region of interest" description="Disordered" evidence="1">
    <location>
        <begin position="903"/>
        <end position="937"/>
    </location>
</feature>
<accession>A0A0M0JDX6</accession>
<evidence type="ECO:0008006" key="4">
    <source>
        <dbReference type="Google" id="ProtNLM"/>
    </source>
</evidence>
<gene>
    <name evidence="2" type="ORF">Ctob_005960</name>
</gene>
<feature type="non-terminal residue" evidence="2">
    <location>
        <position position="937"/>
    </location>
</feature>
<keyword evidence="3" id="KW-1185">Reference proteome</keyword>
<organism evidence="2 3">
    <name type="scientific">Chrysochromulina tobinii</name>
    <dbReference type="NCBI Taxonomy" id="1460289"/>
    <lineage>
        <taxon>Eukaryota</taxon>
        <taxon>Haptista</taxon>
        <taxon>Haptophyta</taxon>
        <taxon>Prymnesiophyceae</taxon>
        <taxon>Prymnesiales</taxon>
        <taxon>Chrysochromulinaceae</taxon>
        <taxon>Chrysochromulina</taxon>
    </lineage>
</organism>
<evidence type="ECO:0000313" key="3">
    <source>
        <dbReference type="Proteomes" id="UP000037460"/>
    </source>
</evidence>
<evidence type="ECO:0000256" key="1">
    <source>
        <dbReference type="SAM" id="MobiDB-lite"/>
    </source>
</evidence>
<comment type="caution">
    <text evidence="2">The sequence shown here is derived from an EMBL/GenBank/DDBJ whole genome shotgun (WGS) entry which is preliminary data.</text>
</comment>
<feature type="region of interest" description="Disordered" evidence="1">
    <location>
        <begin position="801"/>
        <end position="844"/>
    </location>
</feature>
<dbReference type="Proteomes" id="UP000037460">
    <property type="component" value="Unassembled WGS sequence"/>
</dbReference>
<dbReference type="EMBL" id="JWZX01003052">
    <property type="protein sequence ID" value="KOO24799.1"/>
    <property type="molecule type" value="Genomic_DNA"/>
</dbReference>
<feature type="compositionally biased region" description="Polar residues" evidence="1">
    <location>
        <begin position="913"/>
        <end position="929"/>
    </location>
</feature>